<dbReference type="InterPro" id="IPR019410">
    <property type="entry name" value="Methyltransf_16"/>
</dbReference>
<dbReference type="InterPro" id="IPR029063">
    <property type="entry name" value="SAM-dependent_MTases_sf"/>
</dbReference>
<evidence type="ECO:0000313" key="1">
    <source>
        <dbReference type="EMBL" id="CEP12050.1"/>
    </source>
</evidence>
<dbReference type="Pfam" id="PF10294">
    <property type="entry name" value="Methyltransf_16"/>
    <property type="match status" value="1"/>
</dbReference>
<name>A0A0B7N9I3_9FUNG</name>
<gene>
    <name evidence="1" type="primary">PARPA_05963.1 scaffold 20345</name>
</gene>
<organism evidence="1 2">
    <name type="scientific">Parasitella parasitica</name>
    <dbReference type="NCBI Taxonomy" id="35722"/>
    <lineage>
        <taxon>Eukaryota</taxon>
        <taxon>Fungi</taxon>
        <taxon>Fungi incertae sedis</taxon>
        <taxon>Mucoromycota</taxon>
        <taxon>Mucoromycotina</taxon>
        <taxon>Mucoromycetes</taxon>
        <taxon>Mucorales</taxon>
        <taxon>Mucorineae</taxon>
        <taxon>Mucoraceae</taxon>
        <taxon>Parasitella</taxon>
    </lineage>
</organism>
<dbReference type="PANTHER" id="PTHR14614">
    <property type="entry name" value="HEPATOCELLULAR CARCINOMA-ASSOCIATED ANTIGEN"/>
    <property type="match status" value="1"/>
</dbReference>
<evidence type="ECO:0000313" key="2">
    <source>
        <dbReference type="Proteomes" id="UP000054107"/>
    </source>
</evidence>
<dbReference type="SUPFAM" id="SSF53335">
    <property type="entry name" value="S-adenosyl-L-methionine-dependent methyltransferases"/>
    <property type="match status" value="1"/>
</dbReference>
<protein>
    <submittedName>
        <fullName evidence="1">Uncharacterized protein</fullName>
    </submittedName>
</protein>
<accession>A0A0B7N9I3</accession>
<dbReference type="AlphaFoldDB" id="A0A0B7N9I3"/>
<proteinExistence type="predicted"/>
<dbReference type="Proteomes" id="UP000054107">
    <property type="component" value="Unassembled WGS sequence"/>
</dbReference>
<sequence>MDIQDLSDTKSLSTLSIRLNPSFSLHLSQKNNTQNHGTTVWDSAKILAFYLFETIKKPTFKDHRVMNNKTCLELGSGCGLAGLVMASLGFETLLTDLPEVIDRVLQPNCTTAIDDITDWWHHLQHTTQYIESPKITVQPLDWLELQNQKQQQQQPTPSFHYIIASDCIYEIALVEPLLNCIRHYASPLTVILIAMERRDEAVVDGFIDKAKSFGFETRMVLKKLLNRNFVGNDDVEIWKLKLRKNRSNRLSY</sequence>
<reference evidence="1 2" key="1">
    <citation type="submission" date="2014-09" db="EMBL/GenBank/DDBJ databases">
        <authorList>
            <person name="Ellenberger Sabrina"/>
        </authorList>
    </citation>
    <scope>NUCLEOTIDE SEQUENCE [LARGE SCALE GENOMIC DNA]</scope>
    <source>
        <strain evidence="1 2">CBS 412.66</strain>
    </source>
</reference>
<dbReference type="EMBL" id="LN727311">
    <property type="protein sequence ID" value="CEP12050.1"/>
    <property type="molecule type" value="Genomic_DNA"/>
</dbReference>
<dbReference type="Gene3D" id="3.40.50.150">
    <property type="entry name" value="Vaccinia Virus protein VP39"/>
    <property type="match status" value="1"/>
</dbReference>
<keyword evidence="2" id="KW-1185">Reference proteome</keyword>
<dbReference type="OrthoDB" id="194386at2759"/>
<dbReference type="STRING" id="35722.A0A0B7N9I3"/>